<evidence type="ECO:0000313" key="2">
    <source>
        <dbReference type="Proteomes" id="UP000215033"/>
    </source>
</evidence>
<dbReference type="KEGG" id="nzo:SAMEA4504057_0924"/>
<accession>A0AB38DQ90</accession>
<evidence type="ECO:0000313" key="1">
    <source>
        <dbReference type="EMBL" id="SNU79424.1"/>
    </source>
</evidence>
<organism evidence="1 2">
    <name type="scientific">Neisseria zoodegmatis</name>
    <dbReference type="NCBI Taxonomy" id="326523"/>
    <lineage>
        <taxon>Bacteria</taxon>
        <taxon>Pseudomonadati</taxon>
        <taxon>Pseudomonadota</taxon>
        <taxon>Betaproteobacteria</taxon>
        <taxon>Neisseriales</taxon>
        <taxon>Neisseriaceae</taxon>
        <taxon>Neisseria</taxon>
    </lineage>
</organism>
<protein>
    <submittedName>
        <fullName evidence="1">Uncharacterized protein</fullName>
    </submittedName>
</protein>
<dbReference type="EMBL" id="LT906434">
    <property type="protein sequence ID" value="SNU79424.1"/>
    <property type="molecule type" value="Genomic_DNA"/>
</dbReference>
<gene>
    <name evidence="1" type="ORF">SAMEA4504057_00924</name>
</gene>
<reference evidence="1 2" key="1">
    <citation type="submission" date="2017-06" db="EMBL/GenBank/DDBJ databases">
        <authorList>
            <consortium name="Pathogen Informatics"/>
        </authorList>
    </citation>
    <scope>NUCLEOTIDE SEQUENCE [LARGE SCALE GENOMIC DNA]</scope>
    <source>
        <strain evidence="1 2">NCTC12230</strain>
    </source>
</reference>
<name>A0AB38DQ90_9NEIS</name>
<dbReference type="AlphaFoldDB" id="A0AB38DQ90"/>
<sequence>MLYEAYTSKALPHSALLSNPLKSGKKHAPFILSKHLSA</sequence>
<dbReference type="Proteomes" id="UP000215033">
    <property type="component" value="Chromosome 1"/>
</dbReference>
<proteinExistence type="predicted"/>